<reference evidence="3" key="2">
    <citation type="submission" date="2021-04" db="EMBL/GenBank/DDBJ databases">
        <title>Taxonomy of Flavobacteriaceae bacterium ZY171143.</title>
        <authorList>
            <person name="Li F."/>
        </authorList>
    </citation>
    <scope>NUCLEOTIDE SEQUENCE [LARGE SCALE GENOMIC DNA]</scope>
    <source>
        <strain evidence="3">ZY171143</strain>
    </source>
</reference>
<gene>
    <name evidence="2" type="ORF">J9309_03855</name>
</gene>
<organism evidence="2 3">
    <name type="scientific">Faecalibacter bovis</name>
    <dbReference type="NCBI Taxonomy" id="2898187"/>
    <lineage>
        <taxon>Bacteria</taxon>
        <taxon>Pseudomonadati</taxon>
        <taxon>Bacteroidota</taxon>
        <taxon>Flavobacteriia</taxon>
        <taxon>Flavobacteriales</taxon>
        <taxon>Weeksellaceae</taxon>
        <taxon>Faecalibacter</taxon>
    </lineage>
</organism>
<name>A0ABX7XF78_9FLAO</name>
<proteinExistence type="predicted"/>
<keyword evidence="1" id="KW-1133">Transmembrane helix</keyword>
<feature type="transmembrane region" description="Helical" evidence="1">
    <location>
        <begin position="217"/>
        <end position="236"/>
    </location>
</feature>
<reference evidence="2 3" key="1">
    <citation type="journal article" date="2021" name="Int. J. Syst. Evol. Microbiol.">
        <title>Faecalibacter bovis sp. nov., isolated from cow faeces.</title>
        <authorList>
            <person name="Li F."/>
            <person name="Zhao W."/>
            <person name="Hong Q."/>
            <person name="Shao Q."/>
            <person name="Song J."/>
            <person name="Yang S."/>
        </authorList>
    </citation>
    <scope>NUCLEOTIDE SEQUENCE [LARGE SCALE GENOMIC DNA]</scope>
    <source>
        <strain evidence="2 3">ZY171143</strain>
    </source>
</reference>
<keyword evidence="3" id="KW-1185">Reference proteome</keyword>
<keyword evidence="1" id="KW-0812">Transmembrane</keyword>
<accession>A0ABX7XF78</accession>
<evidence type="ECO:0000313" key="3">
    <source>
        <dbReference type="Proteomes" id="UP000672011"/>
    </source>
</evidence>
<feature type="transmembrane region" description="Helical" evidence="1">
    <location>
        <begin position="156"/>
        <end position="173"/>
    </location>
</feature>
<feature type="transmembrane region" description="Helical" evidence="1">
    <location>
        <begin position="106"/>
        <end position="123"/>
    </location>
</feature>
<evidence type="ECO:0000256" key="1">
    <source>
        <dbReference type="SAM" id="Phobius"/>
    </source>
</evidence>
<feature type="transmembrane region" description="Helical" evidence="1">
    <location>
        <begin position="194"/>
        <end position="211"/>
    </location>
</feature>
<evidence type="ECO:0000313" key="2">
    <source>
        <dbReference type="EMBL" id="QTV06474.1"/>
    </source>
</evidence>
<feature type="transmembrane region" description="Helical" evidence="1">
    <location>
        <begin position="52"/>
        <end position="74"/>
    </location>
</feature>
<dbReference type="EMBL" id="CP072842">
    <property type="protein sequence ID" value="QTV06474.1"/>
    <property type="molecule type" value="Genomic_DNA"/>
</dbReference>
<protein>
    <submittedName>
        <fullName evidence="2">DUF4184 family protein</fullName>
    </submittedName>
</protein>
<dbReference type="RefSeq" id="WP_230477191.1">
    <property type="nucleotide sequence ID" value="NZ_CP072842.1"/>
</dbReference>
<sequence>MPFTLSHASIFLPFHKISGKYVSLTGLVVGSMSPDLEYFSRMKILATYGHDWLGALYFDLPLALIYCFIFQLFVRNILIEKLPIYFKSRCINFTAFDWWNYFKNNWFVVIFSIIIGTYSHLIWDAFTHEWGFFVNQISFLKSVWFDVGFEVKGFKFLQHFSSVVGLCYILYWIHQLPISSIATKSFDYQFWMKIFVFTLIFSIIRFELFPIEITVGNLIVVLMMSGFIALTIAGILHKINKKPQV</sequence>
<dbReference type="Proteomes" id="UP000672011">
    <property type="component" value="Chromosome"/>
</dbReference>
<dbReference type="InterPro" id="IPR025238">
    <property type="entry name" value="DUF4184"/>
</dbReference>
<dbReference type="Pfam" id="PF13803">
    <property type="entry name" value="DUF4184"/>
    <property type="match status" value="1"/>
</dbReference>
<keyword evidence="1" id="KW-0472">Membrane</keyword>